<dbReference type="PROSITE" id="PS00154">
    <property type="entry name" value="ATPASE_E1_E2"/>
    <property type="match status" value="1"/>
</dbReference>
<dbReference type="GO" id="GO:0016887">
    <property type="term" value="F:ATP hydrolysis activity"/>
    <property type="evidence" value="ECO:0007669"/>
    <property type="project" value="InterPro"/>
</dbReference>
<dbReference type="AlphaFoldDB" id="A0A1I7XR13"/>
<organism evidence="9 10">
    <name type="scientific">Heterorhabditis bacteriophora</name>
    <name type="common">Entomopathogenic nematode worm</name>
    <dbReference type="NCBI Taxonomy" id="37862"/>
    <lineage>
        <taxon>Eukaryota</taxon>
        <taxon>Metazoa</taxon>
        <taxon>Ecdysozoa</taxon>
        <taxon>Nematoda</taxon>
        <taxon>Chromadorea</taxon>
        <taxon>Rhabditida</taxon>
        <taxon>Rhabditina</taxon>
        <taxon>Rhabditomorpha</taxon>
        <taxon>Strongyloidea</taxon>
        <taxon>Heterorhabditidae</taxon>
        <taxon>Heterorhabditis</taxon>
    </lineage>
</organism>
<dbReference type="PANTHER" id="PTHR24092">
    <property type="entry name" value="PROBABLE PHOSPHOLIPID-TRANSPORTING ATPASE"/>
    <property type="match status" value="1"/>
</dbReference>
<feature type="transmembrane region" description="Helical" evidence="7">
    <location>
        <begin position="641"/>
        <end position="661"/>
    </location>
</feature>
<dbReference type="InterPro" id="IPR023298">
    <property type="entry name" value="ATPase_P-typ_TM_dom_sf"/>
</dbReference>
<keyword evidence="6 7" id="KW-0472">Membrane</keyword>
<comment type="subcellular location">
    <subcellularLocation>
        <location evidence="1">Membrane</location>
        <topology evidence="1">Multi-pass membrane protein</topology>
    </subcellularLocation>
</comment>
<dbReference type="InterPro" id="IPR023299">
    <property type="entry name" value="ATPase_P-typ_cyto_dom_N"/>
</dbReference>
<protein>
    <submittedName>
        <fullName evidence="10">P-type phospholipid transporter</fullName>
    </submittedName>
</protein>
<keyword evidence="5 7" id="KW-1133">Transmembrane helix</keyword>
<proteinExistence type="predicted"/>
<dbReference type="InterPro" id="IPR023214">
    <property type="entry name" value="HAD_sf"/>
</dbReference>
<feature type="domain" description="P-type ATPase C-terminal" evidence="8">
    <location>
        <begin position="635"/>
        <end position="733"/>
    </location>
</feature>
<keyword evidence="3" id="KW-0479">Metal-binding</keyword>
<feature type="domain" description="P-type ATPase C-terminal" evidence="8">
    <location>
        <begin position="582"/>
        <end position="629"/>
    </location>
</feature>
<dbReference type="InterPro" id="IPR018303">
    <property type="entry name" value="ATPase_P-typ_P_site"/>
</dbReference>
<dbReference type="PRINTS" id="PR00119">
    <property type="entry name" value="CATATPASE"/>
</dbReference>
<dbReference type="NCBIfam" id="TIGR01494">
    <property type="entry name" value="ATPase_P-type"/>
    <property type="match status" value="1"/>
</dbReference>
<dbReference type="SUPFAM" id="SSF56784">
    <property type="entry name" value="HAD-like"/>
    <property type="match status" value="1"/>
</dbReference>
<evidence type="ECO:0000313" key="10">
    <source>
        <dbReference type="WBParaSite" id="Hba_19930"/>
    </source>
</evidence>
<keyword evidence="2 7" id="KW-0812">Transmembrane</keyword>
<evidence type="ECO:0000256" key="5">
    <source>
        <dbReference type="ARBA" id="ARBA00022989"/>
    </source>
</evidence>
<keyword evidence="4" id="KW-0460">Magnesium</keyword>
<feature type="transmembrane region" description="Helical" evidence="7">
    <location>
        <begin position="206"/>
        <end position="227"/>
    </location>
</feature>
<dbReference type="SUPFAM" id="SSF81665">
    <property type="entry name" value="Calcium ATPase, transmembrane domain M"/>
    <property type="match status" value="1"/>
</dbReference>
<dbReference type="Gene3D" id="3.40.50.1000">
    <property type="entry name" value="HAD superfamily/HAD-like"/>
    <property type="match status" value="2"/>
</dbReference>
<feature type="transmembrane region" description="Helical" evidence="7">
    <location>
        <begin position="715"/>
        <end position="736"/>
    </location>
</feature>
<accession>A0A1I7XR13</accession>
<evidence type="ECO:0000256" key="1">
    <source>
        <dbReference type="ARBA" id="ARBA00004141"/>
    </source>
</evidence>
<dbReference type="GO" id="GO:0005886">
    <property type="term" value="C:plasma membrane"/>
    <property type="evidence" value="ECO:0007669"/>
    <property type="project" value="TreeGrafter"/>
</dbReference>
<evidence type="ECO:0000313" key="9">
    <source>
        <dbReference type="Proteomes" id="UP000095283"/>
    </source>
</evidence>
<dbReference type="GO" id="GO:0140326">
    <property type="term" value="F:ATPase-coupled intramembrane lipid transporter activity"/>
    <property type="evidence" value="ECO:0007669"/>
    <property type="project" value="TreeGrafter"/>
</dbReference>
<dbReference type="InterPro" id="IPR036412">
    <property type="entry name" value="HAD-like_sf"/>
</dbReference>
<reference evidence="10" key="1">
    <citation type="submission" date="2016-11" db="UniProtKB">
        <authorList>
            <consortium name="WormBaseParasite"/>
        </authorList>
    </citation>
    <scope>IDENTIFICATION</scope>
</reference>
<evidence type="ECO:0000256" key="2">
    <source>
        <dbReference type="ARBA" id="ARBA00022692"/>
    </source>
</evidence>
<dbReference type="GO" id="GO:0005524">
    <property type="term" value="F:ATP binding"/>
    <property type="evidence" value="ECO:0007669"/>
    <property type="project" value="InterPro"/>
</dbReference>
<dbReference type="Pfam" id="PF16212">
    <property type="entry name" value="PhoLip_ATPase_C"/>
    <property type="match status" value="2"/>
</dbReference>
<sequence length="737" mass="84012">MFTAYSKYLGLIPITFVISTTLIKDAIEDLRRWKFDSRINNRTCHVWDRSSDPNGTCFVETSNLDGETSLKLRIVPKRYLPYSQENSNFVPSDFTGTVFSEPPVKAIYTVRAKIEYETAYKSNLGSFEVISKENIRLRNTTFIEGIVLYAGHDTKVMMNNGRAPYKISNIEKLTNKFTIICIIILVLMCIAGGIGSAVWMSHHVDLTIVPISLYITVEIIKAAQIYFIGQDINLYDEEFLLSFEICNLVSLGIPQFLKSYSLQFDQTYTVCIYRLKLVKDHRIDCRSMNIPEELGQITHVLSDKTGTLTENVMVFRNCAFDETDYGKSTKKIHPWKPVVSHSLHGRVLTEWRTNKILRHFFFNMVLNNSVVVNKKPHQDAIEAGFYEAEVYNIGNSAFFDVTLEQFKEKVDSMKNCPMQKTLRKNSISNMTDCESLSTVSQTEKLPTSMTSNSTPVSCESDMGGEKSITAVSRVSSISKIASVVRKNFISPIVTLKRSKLFVCLFMKILLNDKVKWKSSIHRAKCVLCYRMTPSEKAEIVKAVKYHLKGNVLAIGDGANDVSMIQVANVGIGVAGKEGMQAVMACDFAIARFRLMQRLLLVHGHWSYYRLANSFLYLLYKNIVNVIVLAVIPCLDGLQYNLWMFGFYLATGTTIVNTLHLALDVRYWTWPLLYIFIFFILLHFIYFELYSILVQTGWIVDSTIYMFPAVMEQATFWLSMPLVTVIALIPKLVLFLII</sequence>
<feature type="transmembrane region" description="Helical" evidence="7">
    <location>
        <begin position="667"/>
        <end position="686"/>
    </location>
</feature>
<dbReference type="InterPro" id="IPR001757">
    <property type="entry name" value="P_typ_ATPase"/>
</dbReference>
<dbReference type="GO" id="GO:0046872">
    <property type="term" value="F:metal ion binding"/>
    <property type="evidence" value="ECO:0007669"/>
    <property type="project" value="UniProtKB-KW"/>
</dbReference>
<dbReference type="GO" id="GO:0045332">
    <property type="term" value="P:phospholipid translocation"/>
    <property type="evidence" value="ECO:0007669"/>
    <property type="project" value="TreeGrafter"/>
</dbReference>
<dbReference type="Proteomes" id="UP000095283">
    <property type="component" value="Unplaced"/>
</dbReference>
<dbReference type="InterPro" id="IPR032630">
    <property type="entry name" value="P_typ_ATPase_c"/>
</dbReference>
<feature type="transmembrane region" description="Helical" evidence="7">
    <location>
        <begin position="614"/>
        <end position="634"/>
    </location>
</feature>
<evidence type="ECO:0000256" key="3">
    <source>
        <dbReference type="ARBA" id="ARBA00022723"/>
    </source>
</evidence>
<evidence type="ECO:0000256" key="4">
    <source>
        <dbReference type="ARBA" id="ARBA00022842"/>
    </source>
</evidence>
<evidence type="ECO:0000256" key="7">
    <source>
        <dbReference type="SAM" id="Phobius"/>
    </source>
</evidence>
<dbReference type="Gene3D" id="1.20.1110.10">
    <property type="entry name" value="Calcium-transporting ATPase, transmembrane domain"/>
    <property type="match status" value="1"/>
</dbReference>
<dbReference type="WBParaSite" id="Hba_19930">
    <property type="protein sequence ID" value="Hba_19930"/>
    <property type="gene ID" value="Hba_19930"/>
</dbReference>
<feature type="transmembrane region" description="Helical" evidence="7">
    <location>
        <begin position="177"/>
        <end position="200"/>
    </location>
</feature>
<dbReference type="PANTHER" id="PTHR24092:SF215">
    <property type="entry name" value="PHOSPHOLIPID-TRANSPORTING ATPASE"/>
    <property type="match status" value="1"/>
</dbReference>
<evidence type="ECO:0000256" key="6">
    <source>
        <dbReference type="ARBA" id="ARBA00023136"/>
    </source>
</evidence>
<keyword evidence="9" id="KW-1185">Reference proteome</keyword>
<evidence type="ECO:0000259" key="8">
    <source>
        <dbReference type="Pfam" id="PF16212"/>
    </source>
</evidence>
<dbReference type="Gene3D" id="3.40.1110.10">
    <property type="entry name" value="Calcium-transporting ATPase, cytoplasmic domain N"/>
    <property type="match status" value="1"/>
</dbReference>
<name>A0A1I7XR13_HETBA</name>